<dbReference type="Pfam" id="PF19303">
    <property type="entry name" value="Anticodon_3"/>
    <property type="match status" value="1"/>
</dbReference>
<dbReference type="Gene3D" id="3.40.50.620">
    <property type="entry name" value="HUPs"/>
    <property type="match status" value="1"/>
</dbReference>
<dbReference type="RefSeq" id="WP_156006173.1">
    <property type="nucleotide sequence ID" value="NZ_CP045483.1"/>
</dbReference>
<feature type="binding site" evidence="9">
    <location>
        <position position="159"/>
    </location>
    <ligand>
        <name>Zn(2+)</name>
        <dbReference type="ChEBI" id="CHEBI:29105"/>
    </ligand>
</feature>
<dbReference type="SUPFAM" id="SSF47323">
    <property type="entry name" value="Anticodon-binding domain of a subclass of class I aminoacyl-tRNA synthetases"/>
    <property type="match status" value="1"/>
</dbReference>
<name>A0A650CNJ5_9CREN</name>
<dbReference type="GO" id="GO:0004825">
    <property type="term" value="F:methionine-tRNA ligase activity"/>
    <property type="evidence" value="ECO:0007669"/>
    <property type="project" value="UniProtKB-UniRule"/>
</dbReference>
<dbReference type="InterPro" id="IPR029038">
    <property type="entry name" value="MetRS_Zn"/>
</dbReference>
<proteinExistence type="inferred from homology"/>
<dbReference type="Proteomes" id="UP000423396">
    <property type="component" value="Chromosome"/>
</dbReference>
<dbReference type="EC" id="6.1.1.10" evidence="9"/>
<dbReference type="InterPro" id="IPR014729">
    <property type="entry name" value="Rossmann-like_a/b/a_fold"/>
</dbReference>
<dbReference type="PANTHER" id="PTHR45765:SF1">
    <property type="entry name" value="METHIONINE--TRNA LIGASE, CYTOPLASMIC"/>
    <property type="match status" value="1"/>
</dbReference>
<dbReference type="CDD" id="cd00814">
    <property type="entry name" value="MetRS_core"/>
    <property type="match status" value="1"/>
</dbReference>
<keyword evidence="4 9" id="KW-0547">Nucleotide-binding</keyword>
<dbReference type="InterPro" id="IPR033911">
    <property type="entry name" value="MetRS_core"/>
</dbReference>
<evidence type="ECO:0000256" key="8">
    <source>
        <dbReference type="ARBA" id="ARBA00047364"/>
    </source>
</evidence>
<evidence type="ECO:0000313" key="12">
    <source>
        <dbReference type="EMBL" id="QGR19420.1"/>
    </source>
</evidence>
<accession>A0A650CNJ5</accession>
<feature type="domain" description="Methionyl-tRNA synthetase anticodon-binding" evidence="11">
    <location>
        <begin position="411"/>
        <end position="547"/>
    </location>
</feature>
<keyword evidence="3 9" id="KW-0436">Ligase</keyword>
<dbReference type="NCBIfam" id="TIGR00398">
    <property type="entry name" value="metG"/>
    <property type="match status" value="1"/>
</dbReference>
<dbReference type="InterPro" id="IPR009080">
    <property type="entry name" value="tRNAsynth_Ia_anticodon-bd"/>
</dbReference>
<keyword evidence="6 9" id="KW-0648">Protein biosynthesis</keyword>
<sequence length="578" mass="67036">MKIFVASAWPYVNSVPHLGNLIGSILSADVFARYARMKYGKENVVFVSGSDEHGTPIEIEAKKRGVHPKLLTDQAHEYDKKLFLETWKITFDNYTRTESEVHKEFVRSFLLNLRKYIKVEEDEIPYCEHDKLFLPDRFIKGTCPYCGFEDARGDQCDNCGRLLTPKLLINPKCALCGSKPIFKRTKHWFFDLSEFSDKIRDWISSSPYMPENVKSVALSWVKEGLKPRSITRDNAWGIPAPFEGAVNKTVYVWFEALLGYISATIEYFRKEGNEEKWKEFWFGNDVKSYYFIGKDNIPFHAVILPAMLMASGEGYVLPTVIASTEYLLYEGQKFSKSRKIGIWIDEAKELMDIEYWRFVLIRLRPEEKDTNFTWREAVRIVNTELNDDIGNYANRVLSMVKRYFGGEVPNPDESVYTDDDRKFINEIKEAPKKMGELMELGKLKAGTEELLKLARDGNSYLNLRAPWNLIKTDKQQAANVLYIATNSLRTIAIMMYPFMPDHASKLYSQIGLSGIQNEKWDNAGDFAIKPGQKIGNVEPLFKKLDLSIEDEFKLQEEIHRKLEEIRKKIEKNRPELLR</sequence>
<dbReference type="CDD" id="cd07957">
    <property type="entry name" value="Anticodon_Ia_Met"/>
    <property type="match status" value="1"/>
</dbReference>
<evidence type="ECO:0000259" key="10">
    <source>
        <dbReference type="Pfam" id="PF09334"/>
    </source>
</evidence>
<dbReference type="GeneID" id="42798423"/>
<evidence type="ECO:0000256" key="1">
    <source>
        <dbReference type="ARBA" id="ARBA00004496"/>
    </source>
</evidence>
<dbReference type="InterPro" id="IPR015413">
    <property type="entry name" value="Methionyl/Leucyl_tRNA_Synth"/>
</dbReference>
<evidence type="ECO:0000256" key="6">
    <source>
        <dbReference type="ARBA" id="ARBA00022917"/>
    </source>
</evidence>
<evidence type="ECO:0000256" key="3">
    <source>
        <dbReference type="ARBA" id="ARBA00022598"/>
    </source>
</evidence>
<dbReference type="PANTHER" id="PTHR45765">
    <property type="entry name" value="METHIONINE--TRNA LIGASE"/>
    <property type="match status" value="1"/>
</dbReference>
<keyword evidence="2 9" id="KW-0963">Cytoplasm</keyword>
<dbReference type="FunFam" id="2.20.28.20:FF:000001">
    <property type="entry name" value="Methionine--tRNA ligase"/>
    <property type="match status" value="1"/>
</dbReference>
<dbReference type="KEGG" id="sazo:D1868_05095"/>
<comment type="catalytic activity">
    <reaction evidence="8 9">
        <text>tRNA(Met) + L-methionine + ATP = L-methionyl-tRNA(Met) + AMP + diphosphate</text>
        <dbReference type="Rhea" id="RHEA:13481"/>
        <dbReference type="Rhea" id="RHEA-COMP:9667"/>
        <dbReference type="Rhea" id="RHEA-COMP:9698"/>
        <dbReference type="ChEBI" id="CHEBI:30616"/>
        <dbReference type="ChEBI" id="CHEBI:33019"/>
        <dbReference type="ChEBI" id="CHEBI:57844"/>
        <dbReference type="ChEBI" id="CHEBI:78442"/>
        <dbReference type="ChEBI" id="CHEBI:78530"/>
        <dbReference type="ChEBI" id="CHEBI:456215"/>
        <dbReference type="EC" id="6.1.1.10"/>
    </reaction>
</comment>
<dbReference type="SUPFAM" id="SSF57770">
    <property type="entry name" value="Methionyl-tRNA synthetase (MetRS), Zn-domain"/>
    <property type="match status" value="1"/>
</dbReference>
<evidence type="ECO:0000313" key="13">
    <source>
        <dbReference type="Proteomes" id="UP000423396"/>
    </source>
</evidence>
<dbReference type="GO" id="GO:0005524">
    <property type="term" value="F:ATP binding"/>
    <property type="evidence" value="ECO:0007669"/>
    <property type="project" value="UniProtKB-UniRule"/>
</dbReference>
<evidence type="ECO:0000259" key="11">
    <source>
        <dbReference type="Pfam" id="PF19303"/>
    </source>
</evidence>
<dbReference type="InterPro" id="IPR014758">
    <property type="entry name" value="Met-tRNA_synth"/>
</dbReference>
<feature type="binding site" evidence="9">
    <location>
        <position position="146"/>
    </location>
    <ligand>
        <name>Zn(2+)</name>
        <dbReference type="ChEBI" id="CHEBI:29105"/>
    </ligand>
</feature>
<evidence type="ECO:0000256" key="4">
    <source>
        <dbReference type="ARBA" id="ARBA00022741"/>
    </source>
</evidence>
<evidence type="ECO:0000256" key="2">
    <source>
        <dbReference type="ARBA" id="ARBA00022490"/>
    </source>
</evidence>
<feature type="binding site" evidence="9">
    <location>
        <position position="156"/>
    </location>
    <ligand>
        <name>Zn(2+)</name>
        <dbReference type="ChEBI" id="CHEBI:29105"/>
    </ligand>
</feature>
<evidence type="ECO:0000256" key="7">
    <source>
        <dbReference type="ARBA" id="ARBA00023146"/>
    </source>
</evidence>
<dbReference type="Gene3D" id="1.10.730.10">
    <property type="entry name" value="Isoleucyl-tRNA Synthetase, Domain 1"/>
    <property type="match status" value="1"/>
</dbReference>
<feature type="short sequence motif" description="'HIGH' region" evidence="9">
    <location>
        <begin position="10"/>
        <end position="20"/>
    </location>
</feature>
<keyword evidence="7 9" id="KW-0030">Aminoacyl-tRNA synthetase</keyword>
<comment type="function">
    <text evidence="9">Is required not only for elongation of protein synthesis but also for the initiation of all mRNA translation through initiator tRNA(fMet) aminoacylation.</text>
</comment>
<dbReference type="EMBL" id="CP045483">
    <property type="protein sequence ID" value="QGR19420.1"/>
    <property type="molecule type" value="Genomic_DNA"/>
</dbReference>
<dbReference type="HAMAP" id="MF_00098">
    <property type="entry name" value="Met_tRNA_synth_type1"/>
    <property type="match status" value="1"/>
</dbReference>
<dbReference type="Pfam" id="PF09334">
    <property type="entry name" value="tRNA-synt_1g"/>
    <property type="match status" value="1"/>
</dbReference>
<dbReference type="GO" id="GO:0017101">
    <property type="term" value="C:aminoacyl-tRNA synthetase multienzyme complex"/>
    <property type="evidence" value="ECO:0007669"/>
    <property type="project" value="TreeGrafter"/>
</dbReference>
<dbReference type="InterPro" id="IPR041872">
    <property type="entry name" value="Anticodon_Met"/>
</dbReference>
<comment type="subcellular location">
    <subcellularLocation>
        <location evidence="1 9">Cytoplasm</location>
    </subcellularLocation>
</comment>
<dbReference type="SUPFAM" id="SSF52374">
    <property type="entry name" value="Nucleotidylyl transferase"/>
    <property type="match status" value="1"/>
</dbReference>
<organism evidence="12 13">
    <name type="scientific">Stygiolobus azoricus</name>
    <dbReference type="NCBI Taxonomy" id="41675"/>
    <lineage>
        <taxon>Archaea</taxon>
        <taxon>Thermoproteota</taxon>
        <taxon>Thermoprotei</taxon>
        <taxon>Sulfolobales</taxon>
        <taxon>Sulfolobaceae</taxon>
        <taxon>Stygiolobus</taxon>
    </lineage>
</organism>
<gene>
    <name evidence="9" type="primary">metG</name>
    <name evidence="12" type="ORF">D1868_05095</name>
</gene>
<dbReference type="Gene3D" id="2.20.28.20">
    <property type="entry name" value="Methionyl-tRNA synthetase, Zn-domain"/>
    <property type="match status" value="1"/>
</dbReference>
<keyword evidence="9" id="KW-0479">Metal-binding</keyword>
<feature type="binding site" evidence="9">
    <location>
        <position position="143"/>
    </location>
    <ligand>
        <name>Zn(2+)</name>
        <dbReference type="ChEBI" id="CHEBI:29105"/>
    </ligand>
</feature>
<feature type="binding site" evidence="9">
    <location>
        <position position="336"/>
    </location>
    <ligand>
        <name>ATP</name>
        <dbReference type="ChEBI" id="CHEBI:30616"/>
    </ligand>
</feature>
<feature type="domain" description="Methionyl/Leucyl tRNA synthetase" evidence="10">
    <location>
        <begin position="3"/>
        <end position="397"/>
    </location>
</feature>
<dbReference type="OrthoDB" id="371856at2157"/>
<keyword evidence="5 9" id="KW-0067">ATP-binding</keyword>
<keyword evidence="13" id="KW-1185">Reference proteome</keyword>
<feature type="short sequence motif" description="'KMSKS' region" evidence="9">
    <location>
        <begin position="333"/>
        <end position="337"/>
    </location>
</feature>
<dbReference type="GO" id="GO:0006431">
    <property type="term" value="P:methionyl-tRNA aminoacylation"/>
    <property type="evidence" value="ECO:0007669"/>
    <property type="project" value="UniProtKB-UniRule"/>
</dbReference>
<dbReference type="AlphaFoldDB" id="A0A650CNJ5"/>
<evidence type="ECO:0000256" key="9">
    <source>
        <dbReference type="HAMAP-Rule" id="MF_00098"/>
    </source>
</evidence>
<comment type="similarity">
    <text evidence="9">Belongs to the class-I aminoacyl-tRNA synthetase family. MetG type 1 subfamily.</text>
</comment>
<protein>
    <recommendedName>
        <fullName evidence="9">Methionine--tRNA ligase</fullName>
        <ecNumber evidence="9">6.1.1.10</ecNumber>
    </recommendedName>
    <alternativeName>
        <fullName evidence="9">Methionyl-tRNA synthetase</fullName>
        <shortName evidence="9">MetRS</shortName>
    </alternativeName>
</protein>
<dbReference type="InterPro" id="IPR023458">
    <property type="entry name" value="Met-tRNA_ligase_1"/>
</dbReference>
<evidence type="ECO:0000256" key="5">
    <source>
        <dbReference type="ARBA" id="ARBA00022840"/>
    </source>
</evidence>
<dbReference type="PRINTS" id="PR01041">
    <property type="entry name" value="TRNASYNTHMET"/>
</dbReference>
<dbReference type="GO" id="GO:0046872">
    <property type="term" value="F:metal ion binding"/>
    <property type="evidence" value="ECO:0007669"/>
    <property type="project" value="UniProtKB-KW"/>
</dbReference>
<dbReference type="GO" id="GO:0005829">
    <property type="term" value="C:cytosol"/>
    <property type="evidence" value="ECO:0007669"/>
    <property type="project" value="TreeGrafter"/>
</dbReference>
<reference evidence="12 13" key="1">
    <citation type="submission" date="2019-10" db="EMBL/GenBank/DDBJ databases">
        <title>Genome Sequences from Six Type Strain Members of the Archaeal Family Sulfolobaceae: Acidianus ambivalens, Acidianus infernus, Metallosphaera prunae, Stygiolobus azoricus, Sulfolobus metallicus, and Sulfurisphaera ohwakuensis.</title>
        <authorList>
            <person name="Counts J.A."/>
            <person name="Kelly R.M."/>
        </authorList>
    </citation>
    <scope>NUCLEOTIDE SEQUENCE [LARGE SCALE GENOMIC DNA]</scope>
    <source>
        <strain evidence="12 13">FC6</strain>
    </source>
</reference>
<keyword evidence="9" id="KW-0862">Zinc</keyword>
<comment type="cofactor">
    <cofactor evidence="9">
        <name>Zn(2+)</name>
        <dbReference type="ChEBI" id="CHEBI:29105"/>
    </cofactor>
    <text evidence="9">Binds 1 zinc ion per subunit.</text>
</comment>